<comment type="caution">
    <text evidence="1">The sequence shown here is derived from an EMBL/GenBank/DDBJ whole genome shotgun (WGS) entry which is preliminary data.</text>
</comment>
<evidence type="ECO:0000313" key="1">
    <source>
        <dbReference type="EMBL" id="CAK0861694.1"/>
    </source>
</evidence>
<proteinExistence type="predicted"/>
<accession>A0ABN9UP50</accession>
<dbReference type="EMBL" id="CAUYUJ010016085">
    <property type="protein sequence ID" value="CAK0861694.1"/>
    <property type="molecule type" value="Genomic_DNA"/>
</dbReference>
<organism evidence="1 2">
    <name type="scientific">Prorocentrum cordatum</name>
    <dbReference type="NCBI Taxonomy" id="2364126"/>
    <lineage>
        <taxon>Eukaryota</taxon>
        <taxon>Sar</taxon>
        <taxon>Alveolata</taxon>
        <taxon>Dinophyceae</taxon>
        <taxon>Prorocentrales</taxon>
        <taxon>Prorocentraceae</taxon>
        <taxon>Prorocentrum</taxon>
    </lineage>
</organism>
<keyword evidence="2" id="KW-1185">Reference proteome</keyword>
<dbReference type="Proteomes" id="UP001189429">
    <property type="component" value="Unassembled WGS sequence"/>
</dbReference>
<evidence type="ECO:0000313" key="2">
    <source>
        <dbReference type="Proteomes" id="UP001189429"/>
    </source>
</evidence>
<reference evidence="1" key="1">
    <citation type="submission" date="2023-10" db="EMBL/GenBank/DDBJ databases">
        <authorList>
            <person name="Chen Y."/>
            <person name="Shah S."/>
            <person name="Dougan E. K."/>
            <person name="Thang M."/>
            <person name="Chan C."/>
        </authorList>
    </citation>
    <scope>NUCLEOTIDE SEQUENCE [LARGE SCALE GENOMIC DNA]</scope>
</reference>
<name>A0ABN9UP50_9DINO</name>
<protein>
    <submittedName>
        <fullName evidence="1">Uncharacterized protein</fullName>
    </submittedName>
</protein>
<gene>
    <name evidence="1" type="ORF">PCOR1329_LOCUS50294</name>
</gene>
<sequence length="230" mass="24582">MTVMRSGICKVSRVFPRSAPQARGPLFGVSCGSMVSAPIFFPSEKTNEGAARAIQTLGAYPVPPSRSHHRVVLVPKVAELFGEERFESVKTSALAVLFAVVPEAIGGLLDPDRLTPRWELQLDALALQAVLFGLVYRYAVREGDDNPMQRMGVLAAFAVPRALFLVAPPPVEECTAAPLSCGEPLGYFSWSMLGQAAKHLLIGGATLGAALYGLERAFAVGLVRRFRGGS</sequence>